<dbReference type="PANTHER" id="PTHR11360">
    <property type="entry name" value="MONOCARBOXYLATE TRANSPORTER"/>
    <property type="match status" value="1"/>
</dbReference>
<dbReference type="PANTHER" id="PTHR11360:SF234">
    <property type="entry name" value="MFS-TYPE TRANSPORTER DBAD-RELATED"/>
    <property type="match status" value="1"/>
</dbReference>
<evidence type="ECO:0000259" key="5">
    <source>
        <dbReference type="PROSITE" id="PS50850"/>
    </source>
</evidence>
<keyword evidence="7" id="KW-1185">Reference proteome</keyword>
<name>A0A5C3LFI7_9AGAR</name>
<keyword evidence="4" id="KW-0812">Transmembrane</keyword>
<dbReference type="Pfam" id="PF07690">
    <property type="entry name" value="MFS_1"/>
    <property type="match status" value="1"/>
</dbReference>
<gene>
    <name evidence="6" type="ORF">BDQ12DRAFT_660233</name>
</gene>
<dbReference type="GO" id="GO:0016020">
    <property type="term" value="C:membrane"/>
    <property type="evidence" value="ECO:0007669"/>
    <property type="project" value="UniProtKB-SubCell"/>
</dbReference>
<dbReference type="InterPro" id="IPR036259">
    <property type="entry name" value="MFS_trans_sf"/>
</dbReference>
<accession>A0A5C3LFI7</accession>
<dbReference type="AlphaFoldDB" id="A0A5C3LFI7"/>
<keyword evidence="4" id="KW-1133">Transmembrane helix</keyword>
<dbReference type="Proteomes" id="UP000308652">
    <property type="component" value="Unassembled WGS sequence"/>
</dbReference>
<dbReference type="OrthoDB" id="6499973at2759"/>
<comment type="subcellular location">
    <subcellularLocation>
        <location evidence="1">Membrane</location>
        <topology evidence="1">Multi-pass membrane protein</topology>
    </subcellularLocation>
</comment>
<feature type="transmembrane region" description="Helical" evidence="4">
    <location>
        <begin position="323"/>
        <end position="341"/>
    </location>
</feature>
<feature type="compositionally biased region" description="Polar residues" evidence="3">
    <location>
        <begin position="1"/>
        <end position="19"/>
    </location>
</feature>
<evidence type="ECO:0000256" key="2">
    <source>
        <dbReference type="ARBA" id="ARBA00006727"/>
    </source>
</evidence>
<feature type="transmembrane region" description="Helical" evidence="4">
    <location>
        <begin position="384"/>
        <end position="407"/>
    </location>
</feature>
<protein>
    <submittedName>
        <fullName evidence="6">Major facilitator superfamily domain-containing protein</fullName>
    </submittedName>
</protein>
<feature type="transmembrane region" description="Helical" evidence="4">
    <location>
        <begin position="252"/>
        <end position="280"/>
    </location>
</feature>
<feature type="transmembrane region" description="Helical" evidence="4">
    <location>
        <begin position="91"/>
        <end position="110"/>
    </location>
</feature>
<evidence type="ECO:0000256" key="4">
    <source>
        <dbReference type="SAM" id="Phobius"/>
    </source>
</evidence>
<feature type="transmembrane region" description="Helical" evidence="4">
    <location>
        <begin position="212"/>
        <end position="231"/>
    </location>
</feature>
<feature type="transmembrane region" description="Helical" evidence="4">
    <location>
        <begin position="347"/>
        <end position="372"/>
    </location>
</feature>
<evidence type="ECO:0000313" key="7">
    <source>
        <dbReference type="Proteomes" id="UP000308652"/>
    </source>
</evidence>
<keyword evidence="4" id="KW-0472">Membrane</keyword>
<evidence type="ECO:0000313" key="6">
    <source>
        <dbReference type="EMBL" id="TFK31637.1"/>
    </source>
</evidence>
<feature type="transmembrane region" description="Helical" evidence="4">
    <location>
        <begin position="413"/>
        <end position="439"/>
    </location>
</feature>
<feature type="region of interest" description="Disordered" evidence="3">
    <location>
        <begin position="1"/>
        <end position="22"/>
    </location>
</feature>
<feature type="domain" description="Major facilitator superfamily (MFS) profile" evidence="5">
    <location>
        <begin position="257"/>
        <end position="452"/>
    </location>
</feature>
<feature type="transmembrane region" description="Helical" evidence="4">
    <location>
        <begin position="144"/>
        <end position="167"/>
    </location>
</feature>
<reference evidence="6 7" key="1">
    <citation type="journal article" date="2019" name="Nat. Ecol. Evol.">
        <title>Megaphylogeny resolves global patterns of mushroom evolution.</title>
        <authorList>
            <person name="Varga T."/>
            <person name="Krizsan K."/>
            <person name="Foldi C."/>
            <person name="Dima B."/>
            <person name="Sanchez-Garcia M."/>
            <person name="Sanchez-Ramirez S."/>
            <person name="Szollosi G.J."/>
            <person name="Szarkandi J.G."/>
            <person name="Papp V."/>
            <person name="Albert L."/>
            <person name="Andreopoulos W."/>
            <person name="Angelini C."/>
            <person name="Antonin V."/>
            <person name="Barry K.W."/>
            <person name="Bougher N.L."/>
            <person name="Buchanan P."/>
            <person name="Buyck B."/>
            <person name="Bense V."/>
            <person name="Catcheside P."/>
            <person name="Chovatia M."/>
            <person name="Cooper J."/>
            <person name="Damon W."/>
            <person name="Desjardin D."/>
            <person name="Finy P."/>
            <person name="Geml J."/>
            <person name="Haridas S."/>
            <person name="Hughes K."/>
            <person name="Justo A."/>
            <person name="Karasinski D."/>
            <person name="Kautmanova I."/>
            <person name="Kiss B."/>
            <person name="Kocsube S."/>
            <person name="Kotiranta H."/>
            <person name="LaButti K.M."/>
            <person name="Lechner B.E."/>
            <person name="Liimatainen K."/>
            <person name="Lipzen A."/>
            <person name="Lukacs Z."/>
            <person name="Mihaltcheva S."/>
            <person name="Morgado L.N."/>
            <person name="Niskanen T."/>
            <person name="Noordeloos M.E."/>
            <person name="Ohm R.A."/>
            <person name="Ortiz-Santana B."/>
            <person name="Ovrebo C."/>
            <person name="Racz N."/>
            <person name="Riley R."/>
            <person name="Savchenko A."/>
            <person name="Shiryaev A."/>
            <person name="Soop K."/>
            <person name="Spirin V."/>
            <person name="Szebenyi C."/>
            <person name="Tomsovsky M."/>
            <person name="Tulloss R.E."/>
            <person name="Uehling J."/>
            <person name="Grigoriev I.V."/>
            <person name="Vagvolgyi C."/>
            <person name="Papp T."/>
            <person name="Martin F.M."/>
            <person name="Miettinen O."/>
            <person name="Hibbett D.S."/>
            <person name="Nagy L.G."/>
        </authorList>
    </citation>
    <scope>NUCLEOTIDE SEQUENCE [LARGE SCALE GENOMIC DNA]</scope>
    <source>
        <strain evidence="6 7">CBS 166.37</strain>
    </source>
</reference>
<dbReference type="InterPro" id="IPR050327">
    <property type="entry name" value="Proton-linked_MCT"/>
</dbReference>
<proteinExistence type="inferred from homology"/>
<dbReference type="InterPro" id="IPR020846">
    <property type="entry name" value="MFS_dom"/>
</dbReference>
<comment type="similarity">
    <text evidence="2">Belongs to the major facilitator superfamily. Monocarboxylate porter (TC 2.A.1.13) family.</text>
</comment>
<evidence type="ECO:0000256" key="3">
    <source>
        <dbReference type="SAM" id="MobiDB-lite"/>
    </source>
</evidence>
<dbReference type="EMBL" id="ML213724">
    <property type="protein sequence ID" value="TFK31637.1"/>
    <property type="molecule type" value="Genomic_DNA"/>
</dbReference>
<dbReference type="PROSITE" id="PS50850">
    <property type="entry name" value="MFS"/>
    <property type="match status" value="1"/>
</dbReference>
<feature type="transmembrane region" description="Helical" evidence="4">
    <location>
        <begin position="117"/>
        <end position="138"/>
    </location>
</feature>
<dbReference type="STRING" id="68775.A0A5C3LFI7"/>
<sequence length="452" mass="48790">MSCGGRSSSSAHGTLTAQSDLEKEKNLGGTSTSLSHLEGPIGPPDGGRDAWMTVAGTWMIQFCTYGYSSAFGVYQDFYTRDYLKNQTPSDISWIGSFQLFMMYAPGILVGNLFDRGYFHHMVAVGSILQVFSMFMLSLTQRGQYYQIFLAQAVGMGLGQSLLFLPSVSIIGQHFKNRRALATGIAVSGASVGGIIWPIMLNKLGQRAVFANGIRATASMTAALLLIANLMVKTRPFVRPQGSQPHRPDFKSIVSDTAYTVSVASAFCISLGLFFPFFYLQLYAVDKGISKELAFYAVAILNSGSVMGRLLPNFFADKFGPYNMIIPCLAISSILAFSMFGIGDFPGVTVFGILYGFWSGSYVSLIPSLLAQLTTNMAEIGTRMGIAFSIAGVSLLIGTPIEGALLHAHDGSYAWYRSIILCGVMTMCGAVGMVISRFLFVRRGGGGERGQRV</sequence>
<dbReference type="GO" id="GO:0022857">
    <property type="term" value="F:transmembrane transporter activity"/>
    <property type="evidence" value="ECO:0007669"/>
    <property type="project" value="InterPro"/>
</dbReference>
<dbReference type="Gene3D" id="1.20.1250.20">
    <property type="entry name" value="MFS general substrate transporter like domains"/>
    <property type="match status" value="2"/>
</dbReference>
<organism evidence="6 7">
    <name type="scientific">Crucibulum laeve</name>
    <dbReference type="NCBI Taxonomy" id="68775"/>
    <lineage>
        <taxon>Eukaryota</taxon>
        <taxon>Fungi</taxon>
        <taxon>Dikarya</taxon>
        <taxon>Basidiomycota</taxon>
        <taxon>Agaricomycotina</taxon>
        <taxon>Agaricomycetes</taxon>
        <taxon>Agaricomycetidae</taxon>
        <taxon>Agaricales</taxon>
        <taxon>Agaricineae</taxon>
        <taxon>Nidulariaceae</taxon>
        <taxon>Crucibulum</taxon>
    </lineage>
</organism>
<dbReference type="SUPFAM" id="SSF103473">
    <property type="entry name" value="MFS general substrate transporter"/>
    <property type="match status" value="1"/>
</dbReference>
<feature type="transmembrane region" description="Helical" evidence="4">
    <location>
        <begin position="292"/>
        <end position="311"/>
    </location>
</feature>
<evidence type="ECO:0000256" key="1">
    <source>
        <dbReference type="ARBA" id="ARBA00004141"/>
    </source>
</evidence>
<feature type="transmembrane region" description="Helical" evidence="4">
    <location>
        <begin position="179"/>
        <end position="200"/>
    </location>
</feature>
<dbReference type="InterPro" id="IPR011701">
    <property type="entry name" value="MFS"/>
</dbReference>